<protein>
    <submittedName>
        <fullName evidence="2">Transposase</fullName>
    </submittedName>
</protein>
<evidence type="ECO:0000256" key="1">
    <source>
        <dbReference type="SAM" id="MobiDB-lite"/>
    </source>
</evidence>
<dbReference type="Proteomes" id="UP000241048">
    <property type="component" value="Unassembled WGS sequence"/>
</dbReference>
<evidence type="ECO:0000313" key="2">
    <source>
        <dbReference type="EMBL" id="PST35415.1"/>
    </source>
</evidence>
<evidence type="ECO:0000313" key="3">
    <source>
        <dbReference type="Proteomes" id="UP000241048"/>
    </source>
</evidence>
<organism evidence="2 3">
    <name type="scientific">Clostridium fessum</name>
    <dbReference type="NCBI Taxonomy" id="2126740"/>
    <lineage>
        <taxon>Bacteria</taxon>
        <taxon>Bacillati</taxon>
        <taxon>Bacillota</taxon>
        <taxon>Clostridia</taxon>
        <taxon>Eubacteriales</taxon>
        <taxon>Clostridiaceae</taxon>
        <taxon>Clostridium</taxon>
    </lineage>
</organism>
<reference evidence="2 3" key="1">
    <citation type="submission" date="2018-03" db="EMBL/GenBank/DDBJ databases">
        <title>Lachnoclostridium SNUG30386 gen.nov., sp.nov., isolated from human faeces.</title>
        <authorList>
            <person name="Seo B."/>
            <person name="Jeon K."/>
            <person name="Ko G."/>
        </authorList>
    </citation>
    <scope>NUCLEOTIDE SEQUENCE [LARGE SCALE GENOMIC DNA]</scope>
    <source>
        <strain evidence="2 3">SNUG30386</strain>
    </source>
</reference>
<accession>A0A2T3FJF3</accession>
<dbReference type="AlphaFoldDB" id="A0A2T3FJF3"/>
<keyword evidence="3" id="KW-1185">Reference proteome</keyword>
<sequence length="20" mass="2466">MQGKISGKKKQKLHLWRKRD</sequence>
<comment type="caution">
    <text evidence="2">The sequence shown here is derived from an EMBL/GenBank/DDBJ whole genome shotgun (WGS) entry which is preliminary data.</text>
</comment>
<gene>
    <name evidence="2" type="ORF">C7U56_15305</name>
</gene>
<name>A0A2T3FJF3_9CLOT</name>
<dbReference type="EMBL" id="PYLO01000023">
    <property type="protein sequence ID" value="PST35415.1"/>
    <property type="molecule type" value="Genomic_DNA"/>
</dbReference>
<feature type="non-terminal residue" evidence="2">
    <location>
        <position position="20"/>
    </location>
</feature>
<feature type="region of interest" description="Disordered" evidence="1">
    <location>
        <begin position="1"/>
        <end position="20"/>
    </location>
</feature>
<proteinExistence type="predicted"/>